<comment type="caution">
    <text evidence="2">The sequence shown here is derived from an EMBL/GenBank/DDBJ whole genome shotgun (WGS) entry which is preliminary data.</text>
</comment>
<keyword evidence="1" id="KW-1133">Transmembrane helix</keyword>
<feature type="transmembrane region" description="Helical" evidence="1">
    <location>
        <begin position="131"/>
        <end position="156"/>
    </location>
</feature>
<evidence type="ECO:0008006" key="4">
    <source>
        <dbReference type="Google" id="ProtNLM"/>
    </source>
</evidence>
<protein>
    <recommendedName>
        <fullName evidence="4">Small multidrug efflux protein</fullName>
    </recommendedName>
</protein>
<dbReference type="Proteomes" id="UP001139502">
    <property type="component" value="Unassembled WGS sequence"/>
</dbReference>
<evidence type="ECO:0000256" key="1">
    <source>
        <dbReference type="SAM" id="Phobius"/>
    </source>
</evidence>
<accession>A0A9X2HHB3</accession>
<organism evidence="2 3">
    <name type="scientific">Rothia santali</name>
    <dbReference type="NCBI Taxonomy" id="2949643"/>
    <lineage>
        <taxon>Bacteria</taxon>
        <taxon>Bacillati</taxon>
        <taxon>Actinomycetota</taxon>
        <taxon>Actinomycetes</taxon>
        <taxon>Micrococcales</taxon>
        <taxon>Micrococcaceae</taxon>
        <taxon>Rothia</taxon>
    </lineage>
</organism>
<name>A0A9X2HHB3_9MICC</name>
<keyword evidence="3" id="KW-1185">Reference proteome</keyword>
<feature type="transmembrane region" description="Helical" evidence="1">
    <location>
        <begin position="95"/>
        <end position="119"/>
    </location>
</feature>
<keyword evidence="1" id="KW-0812">Transmembrane</keyword>
<feature type="transmembrane region" description="Helical" evidence="1">
    <location>
        <begin position="12"/>
        <end position="33"/>
    </location>
</feature>
<sequence>MNDAISQTFEFLAQLHPVVQFLGVLGIGVVPFLESYVAAPVGFGFGMHWSAAYVAAVLGNVLAVVAAVGLAGWIRGRRTAGRERSARQERVMARVDRWGVPVASLLAPTVLAISLTSFILTASGLRARTVILWNVVASMAWGAITLLGVMGLFSALS</sequence>
<dbReference type="AlphaFoldDB" id="A0A9X2HHB3"/>
<feature type="transmembrane region" description="Helical" evidence="1">
    <location>
        <begin position="53"/>
        <end position="74"/>
    </location>
</feature>
<proteinExistence type="predicted"/>
<reference evidence="2" key="1">
    <citation type="submission" date="2022-06" db="EMBL/GenBank/DDBJ databases">
        <title>Rothia sp. isolated from sandalwood seedling.</title>
        <authorList>
            <person name="Tuikhar N."/>
            <person name="Kirdat K."/>
            <person name="Thorat V."/>
            <person name="Swetha P."/>
            <person name="Padma S."/>
            <person name="Sundararaj R."/>
            <person name="Yadav A."/>
        </authorList>
    </citation>
    <scope>NUCLEOTIDE SEQUENCE</scope>
    <source>
        <strain evidence="2">AR01</strain>
    </source>
</reference>
<keyword evidence="1" id="KW-0472">Membrane</keyword>
<evidence type="ECO:0000313" key="2">
    <source>
        <dbReference type="EMBL" id="MCP3426587.1"/>
    </source>
</evidence>
<evidence type="ECO:0000313" key="3">
    <source>
        <dbReference type="Proteomes" id="UP001139502"/>
    </source>
</evidence>
<dbReference type="RefSeq" id="WP_254167434.1">
    <property type="nucleotide sequence ID" value="NZ_JANAFB010000030.1"/>
</dbReference>
<dbReference type="EMBL" id="JANAFB010000030">
    <property type="protein sequence ID" value="MCP3426587.1"/>
    <property type="molecule type" value="Genomic_DNA"/>
</dbReference>
<gene>
    <name evidence="2" type="ORF">NBM05_11385</name>
</gene>